<reference evidence="1" key="1">
    <citation type="submission" date="2014-07" db="EMBL/GenBank/DDBJ databases">
        <authorList>
            <person name="Zhang J.E."/>
            <person name="Yang H."/>
            <person name="Guo J."/>
            <person name="Deng Z."/>
            <person name="Luo H."/>
            <person name="Luo M."/>
            <person name="Zhao B."/>
        </authorList>
    </citation>
    <scope>NUCLEOTIDE SEQUENCE</scope>
    <source>
        <strain evidence="1">AM4</strain>
    </source>
</reference>
<protein>
    <submittedName>
        <fullName evidence="1">Phage terminase, small subunit</fullName>
    </submittedName>
</protein>
<dbReference type="InterPro" id="IPR006448">
    <property type="entry name" value="Phage_term_ssu_P27"/>
</dbReference>
<organism evidence="1">
    <name type="scientific">Actinomyces succiniciruminis</name>
    <dbReference type="NCBI Taxonomy" id="1522002"/>
    <lineage>
        <taxon>Bacteria</taxon>
        <taxon>Bacillati</taxon>
        <taxon>Actinomycetota</taxon>
        <taxon>Actinomycetes</taxon>
        <taxon>Actinomycetales</taxon>
        <taxon>Actinomycetaceae</taxon>
        <taxon>Actinomyces</taxon>
    </lineage>
</organism>
<proteinExistence type="predicted"/>
<dbReference type="EMBL" id="LK995470">
    <property type="protein sequence ID" value="CED90271.1"/>
    <property type="molecule type" value="Genomic_DNA"/>
</dbReference>
<accession>A0A1L7R8X0</accession>
<gene>
    <name evidence="1" type="ORF">AAM4_0376</name>
</gene>
<dbReference type="AlphaFoldDB" id="A0A1L7R8X0"/>
<evidence type="ECO:0000313" key="1">
    <source>
        <dbReference type="EMBL" id="CED90271.1"/>
    </source>
</evidence>
<dbReference type="Pfam" id="PF05119">
    <property type="entry name" value="Terminase_4"/>
    <property type="match status" value="1"/>
</dbReference>
<sequence>MGNKTRKEPPKPPESLSEDAKAAWREVIAAYGPCPERIAGPLLEEYAQQVAIARRARARVDEEGLIVGNAKGEPVPHPALAVERRALEAMSRLAGRMEAPPRRRDGYMVEATRKALAAAPDVRDQERFKGAVAATMTLAWIIDEAQRAGGEALRRAAYGPIPSYLKAVRELGLTPVVQAVDAVQAADEAPVTDLGKWMAKRAGG</sequence>
<name>A0A1L7R8X0_9ACTO</name>